<organism evidence="7 9">
    <name type="scientific">Acutalibacter muris</name>
    <dbReference type="NCBI Taxonomy" id="1796620"/>
    <lineage>
        <taxon>Bacteria</taxon>
        <taxon>Bacillati</taxon>
        <taxon>Bacillota</taxon>
        <taxon>Clostridia</taxon>
        <taxon>Eubacteriales</taxon>
        <taxon>Acutalibacteraceae</taxon>
        <taxon>Acutalibacter</taxon>
    </lineage>
</organism>
<dbReference type="Proteomes" id="UP000196710">
    <property type="component" value="Chromosome"/>
</dbReference>
<dbReference type="PANTHER" id="PTHR39190:SF1">
    <property type="entry name" value="FLAGELLAR ASSEMBLY FACTOR FLIW"/>
    <property type="match status" value="1"/>
</dbReference>
<comment type="subunit">
    <text evidence="5">Interacts with translational regulator CsrA and flagellin(s).</text>
</comment>
<keyword evidence="8" id="KW-1185">Reference proteome</keyword>
<dbReference type="EMBL" id="CP021422">
    <property type="protein sequence ID" value="ASB41579.1"/>
    <property type="molecule type" value="Genomic_DNA"/>
</dbReference>
<keyword evidence="4 5" id="KW-0143">Chaperone</keyword>
<proteinExistence type="inferred from homology"/>
<evidence type="ECO:0000256" key="5">
    <source>
        <dbReference type="HAMAP-Rule" id="MF_01185"/>
    </source>
</evidence>
<dbReference type="GO" id="GO:0006417">
    <property type="term" value="P:regulation of translation"/>
    <property type="evidence" value="ECO:0007669"/>
    <property type="project" value="UniProtKB-KW"/>
</dbReference>
<keyword evidence="7" id="KW-0966">Cell projection</keyword>
<reference evidence="7 9" key="3">
    <citation type="submission" date="2020-11" db="EMBL/GenBank/DDBJ databases">
        <title>Closed and high quality bacterial genomes of the OMM12 community.</title>
        <authorList>
            <person name="Marbouty M."/>
            <person name="Lamy-Besnier Q."/>
            <person name="Debarbieux L."/>
            <person name="Koszul R."/>
        </authorList>
    </citation>
    <scope>NUCLEOTIDE SEQUENCE [LARGE SCALE GENOMIC DNA]</scope>
    <source>
        <strain evidence="7 9">KB18</strain>
    </source>
</reference>
<evidence type="ECO:0000313" key="8">
    <source>
        <dbReference type="Proteomes" id="UP000196710"/>
    </source>
</evidence>
<keyword evidence="7" id="KW-0282">Flagellum</keyword>
<keyword evidence="2 5" id="KW-1005">Bacterial flagellum biogenesis</keyword>
<dbReference type="GO" id="GO:0044780">
    <property type="term" value="P:bacterial-type flagellum assembly"/>
    <property type="evidence" value="ECO:0007669"/>
    <property type="project" value="UniProtKB-UniRule"/>
</dbReference>
<accession>A0A1Z2XT53</accession>
<dbReference type="RefSeq" id="WP_066539651.1">
    <property type="nucleotide sequence ID" value="NZ_CP021422.1"/>
</dbReference>
<dbReference type="Pfam" id="PF02623">
    <property type="entry name" value="FliW"/>
    <property type="match status" value="1"/>
</dbReference>
<dbReference type="EMBL" id="CP065321">
    <property type="protein sequence ID" value="QQR30839.1"/>
    <property type="molecule type" value="Genomic_DNA"/>
</dbReference>
<keyword evidence="7" id="KW-0969">Cilium</keyword>
<evidence type="ECO:0000256" key="3">
    <source>
        <dbReference type="ARBA" id="ARBA00022845"/>
    </source>
</evidence>
<dbReference type="Proteomes" id="UP000596035">
    <property type="component" value="Chromosome"/>
</dbReference>
<dbReference type="KEGG" id="amur:ADH66_13495"/>
<keyword evidence="1 5" id="KW-0963">Cytoplasm</keyword>
<reference evidence="6" key="1">
    <citation type="journal article" date="2017" name="Genome Announc.">
        <title>High-Quality Whole-Genome Sequences of the Oligo-Mouse-Microbiota Bacterial Community.</title>
        <authorList>
            <person name="Garzetti D."/>
            <person name="Brugiroux S."/>
            <person name="Bunk B."/>
            <person name="Pukall R."/>
            <person name="McCoy K.D."/>
            <person name="Macpherson A.J."/>
            <person name="Stecher B."/>
        </authorList>
    </citation>
    <scope>NUCLEOTIDE SEQUENCE</scope>
    <source>
        <strain evidence="6">KB18</strain>
    </source>
</reference>
<dbReference type="AlphaFoldDB" id="A0A1Z2XT53"/>
<dbReference type="HAMAP" id="MF_01185">
    <property type="entry name" value="FliW"/>
    <property type="match status" value="1"/>
</dbReference>
<evidence type="ECO:0000256" key="4">
    <source>
        <dbReference type="ARBA" id="ARBA00023186"/>
    </source>
</evidence>
<name>A0A1Z2XT53_9FIRM</name>
<dbReference type="GO" id="GO:0005737">
    <property type="term" value="C:cytoplasm"/>
    <property type="evidence" value="ECO:0007669"/>
    <property type="project" value="UniProtKB-SubCell"/>
</dbReference>
<dbReference type="Gene3D" id="2.30.290.10">
    <property type="entry name" value="BH3618-like"/>
    <property type="match status" value="1"/>
</dbReference>
<evidence type="ECO:0000256" key="2">
    <source>
        <dbReference type="ARBA" id="ARBA00022795"/>
    </source>
</evidence>
<evidence type="ECO:0000313" key="7">
    <source>
        <dbReference type="EMBL" id="QQR30839.1"/>
    </source>
</evidence>
<keyword evidence="3 5" id="KW-0810">Translation regulation</keyword>
<evidence type="ECO:0000313" key="6">
    <source>
        <dbReference type="EMBL" id="ASB41579.1"/>
    </source>
</evidence>
<dbReference type="InterPro" id="IPR003775">
    <property type="entry name" value="Flagellar_assembly_factor_FliW"/>
</dbReference>
<dbReference type="InterPro" id="IPR024046">
    <property type="entry name" value="Flagellar_assmbl_FliW_dom_sf"/>
</dbReference>
<protein>
    <recommendedName>
        <fullName evidence="5">Flagellar assembly factor FliW</fullName>
    </recommendedName>
</protein>
<dbReference type="SUPFAM" id="SSF141457">
    <property type="entry name" value="BH3618-like"/>
    <property type="match status" value="1"/>
</dbReference>
<evidence type="ECO:0000313" key="9">
    <source>
        <dbReference type="Proteomes" id="UP000596035"/>
    </source>
</evidence>
<sequence>MKLSTKYFGEIDYGEEDVIRFPEGIFAFEEEKEFVLLPFSGSDGTLLCLQSVATPQLAFVVMNPFALHLEYAPVLQPEELEGLGVKDSRELCYYVLCVVKNPVSTSTVNMKCPVAINDETQTGAQVILDTDEYGMKHLLSEFQAGEGSSC</sequence>
<comment type="subcellular location">
    <subcellularLocation>
        <location evidence="5">Cytoplasm</location>
    </subcellularLocation>
</comment>
<evidence type="ECO:0000256" key="1">
    <source>
        <dbReference type="ARBA" id="ARBA00022490"/>
    </source>
</evidence>
<gene>
    <name evidence="5" type="primary">fliW</name>
    <name evidence="6" type="ORF">ADH66_13495</name>
    <name evidence="7" type="ORF">I5Q82_03835</name>
</gene>
<reference evidence="8" key="2">
    <citation type="submission" date="2017-05" db="EMBL/GenBank/DDBJ databases">
        <title>Improved OligoMM genomes.</title>
        <authorList>
            <person name="Garzetti D."/>
        </authorList>
    </citation>
    <scope>NUCLEOTIDE SEQUENCE [LARGE SCALE GENOMIC DNA]</scope>
    <source>
        <strain evidence="8">KB18</strain>
    </source>
</reference>
<comment type="function">
    <text evidence="5">Acts as an anti-CsrA protein, binds CsrA and prevents it from repressing translation of its target genes, one of which is flagellin. Binds to flagellin and participates in the assembly of the flagellum.</text>
</comment>
<dbReference type="PANTHER" id="PTHR39190">
    <property type="entry name" value="FLAGELLAR ASSEMBLY FACTOR FLIW"/>
    <property type="match status" value="1"/>
</dbReference>
<comment type="similarity">
    <text evidence="5">Belongs to the FliW family.</text>
</comment>